<reference evidence="1 2" key="1">
    <citation type="journal article" date="2019" name="Int. J. Syst. Evol. Microbiol.">
        <title>The Global Catalogue of Microorganisms (GCM) 10K type strain sequencing project: providing services to taxonomists for standard genome sequencing and annotation.</title>
        <authorList>
            <consortium name="The Broad Institute Genomics Platform"/>
            <consortium name="The Broad Institute Genome Sequencing Center for Infectious Disease"/>
            <person name="Wu L."/>
            <person name="Ma J."/>
        </authorList>
    </citation>
    <scope>NUCLEOTIDE SEQUENCE [LARGE SCALE GENOMIC DNA]</scope>
    <source>
        <strain evidence="1 2">JCM 4087</strain>
    </source>
</reference>
<sequence length="54" mass="6030">MTESTQDIAVARGLRGRILDEYLADYEKRCGTPSEQIEAEARQILDEALAEDTS</sequence>
<comment type="caution">
    <text evidence="1">The sequence shown here is derived from an EMBL/GenBank/DDBJ whole genome shotgun (WGS) entry which is preliminary data.</text>
</comment>
<accession>A0ABN3WI60</accession>
<gene>
    <name evidence="1" type="ORF">GCM10020221_09060</name>
</gene>
<dbReference type="EMBL" id="BAAAXZ010000034">
    <property type="protein sequence ID" value="GAA2915500.1"/>
    <property type="molecule type" value="Genomic_DNA"/>
</dbReference>
<name>A0ABN3WI60_STRTU</name>
<dbReference type="Proteomes" id="UP001501102">
    <property type="component" value="Unassembled WGS sequence"/>
</dbReference>
<evidence type="ECO:0000313" key="2">
    <source>
        <dbReference type="Proteomes" id="UP001501102"/>
    </source>
</evidence>
<proteinExistence type="predicted"/>
<organism evidence="1 2">
    <name type="scientific">Streptomyces thioluteus</name>
    <dbReference type="NCBI Taxonomy" id="66431"/>
    <lineage>
        <taxon>Bacteria</taxon>
        <taxon>Bacillati</taxon>
        <taxon>Actinomycetota</taxon>
        <taxon>Actinomycetes</taxon>
        <taxon>Kitasatosporales</taxon>
        <taxon>Streptomycetaceae</taxon>
        <taxon>Streptomyces</taxon>
    </lineage>
</organism>
<protein>
    <submittedName>
        <fullName evidence="1">Uncharacterized protein</fullName>
    </submittedName>
</protein>
<evidence type="ECO:0000313" key="1">
    <source>
        <dbReference type="EMBL" id="GAA2915500.1"/>
    </source>
</evidence>
<keyword evidence="2" id="KW-1185">Reference proteome</keyword>